<dbReference type="CDD" id="cd05466">
    <property type="entry name" value="PBP2_LTTR_substrate"/>
    <property type="match status" value="1"/>
</dbReference>
<dbReference type="PROSITE" id="PS50931">
    <property type="entry name" value="HTH_LYSR"/>
    <property type="match status" value="1"/>
</dbReference>
<keyword evidence="4" id="KW-0804">Transcription</keyword>
<evidence type="ECO:0000259" key="5">
    <source>
        <dbReference type="PROSITE" id="PS50931"/>
    </source>
</evidence>
<name>A0A1I4MUF6_9FIRM</name>
<evidence type="ECO:0000256" key="3">
    <source>
        <dbReference type="ARBA" id="ARBA00023125"/>
    </source>
</evidence>
<dbReference type="FunFam" id="1.10.10.10:FF:000001">
    <property type="entry name" value="LysR family transcriptional regulator"/>
    <property type="match status" value="1"/>
</dbReference>
<evidence type="ECO:0000256" key="1">
    <source>
        <dbReference type="ARBA" id="ARBA00009437"/>
    </source>
</evidence>
<dbReference type="Pfam" id="PF03466">
    <property type="entry name" value="LysR_substrate"/>
    <property type="match status" value="1"/>
</dbReference>
<evidence type="ECO:0000256" key="4">
    <source>
        <dbReference type="ARBA" id="ARBA00023163"/>
    </source>
</evidence>
<dbReference type="PANTHER" id="PTHR30126:SF64">
    <property type="entry name" value="HTH-TYPE TRANSCRIPTIONAL REGULATOR CITR"/>
    <property type="match status" value="1"/>
</dbReference>
<dbReference type="RefSeq" id="WP_089862704.1">
    <property type="nucleotide sequence ID" value="NZ_FOTI01000059.1"/>
</dbReference>
<accession>A0A1I4MUF6</accession>
<dbReference type="InterPro" id="IPR036388">
    <property type="entry name" value="WH-like_DNA-bd_sf"/>
</dbReference>
<dbReference type="GO" id="GO:0003700">
    <property type="term" value="F:DNA-binding transcription factor activity"/>
    <property type="evidence" value="ECO:0007669"/>
    <property type="project" value="InterPro"/>
</dbReference>
<evidence type="ECO:0000256" key="2">
    <source>
        <dbReference type="ARBA" id="ARBA00023015"/>
    </source>
</evidence>
<dbReference type="Proteomes" id="UP000199006">
    <property type="component" value="Unassembled WGS sequence"/>
</dbReference>
<feature type="domain" description="HTH lysR-type" evidence="5">
    <location>
        <begin position="3"/>
        <end position="60"/>
    </location>
</feature>
<dbReference type="STRING" id="29563.SAMN02983006_02711"/>
<reference evidence="6 7" key="1">
    <citation type="submission" date="2016-10" db="EMBL/GenBank/DDBJ databases">
        <authorList>
            <person name="de Groot N.N."/>
        </authorList>
    </citation>
    <scope>NUCLEOTIDE SEQUENCE [LARGE SCALE GENOMIC DNA]</scope>
    <source>
        <strain evidence="6 7">ATCC 51327</strain>
    </source>
</reference>
<dbReference type="Gene3D" id="1.10.10.10">
    <property type="entry name" value="Winged helix-like DNA-binding domain superfamily/Winged helix DNA-binding domain"/>
    <property type="match status" value="1"/>
</dbReference>
<comment type="similarity">
    <text evidence="1">Belongs to the LysR transcriptional regulatory family.</text>
</comment>
<dbReference type="GO" id="GO:0000976">
    <property type="term" value="F:transcription cis-regulatory region binding"/>
    <property type="evidence" value="ECO:0007669"/>
    <property type="project" value="TreeGrafter"/>
</dbReference>
<dbReference type="SUPFAM" id="SSF46785">
    <property type="entry name" value="Winged helix' DNA-binding domain"/>
    <property type="match status" value="1"/>
</dbReference>
<gene>
    <name evidence="6" type="ORF">SAMN02983006_02711</name>
</gene>
<keyword evidence="3 6" id="KW-0238">DNA-binding</keyword>
<dbReference type="PRINTS" id="PR00039">
    <property type="entry name" value="HTHLYSR"/>
</dbReference>
<dbReference type="AlphaFoldDB" id="A0A1I4MUF6"/>
<dbReference type="InterPro" id="IPR036390">
    <property type="entry name" value="WH_DNA-bd_sf"/>
</dbReference>
<dbReference type="Pfam" id="PF00126">
    <property type="entry name" value="HTH_1"/>
    <property type="match status" value="1"/>
</dbReference>
<organism evidence="6 7">
    <name type="scientific">Halanaerobium salsuginis</name>
    <dbReference type="NCBI Taxonomy" id="29563"/>
    <lineage>
        <taxon>Bacteria</taxon>
        <taxon>Bacillati</taxon>
        <taxon>Bacillota</taxon>
        <taxon>Clostridia</taxon>
        <taxon>Halanaerobiales</taxon>
        <taxon>Halanaerobiaceae</taxon>
        <taxon>Halanaerobium</taxon>
    </lineage>
</organism>
<keyword evidence="2" id="KW-0805">Transcription regulation</keyword>
<evidence type="ECO:0000313" key="6">
    <source>
        <dbReference type="EMBL" id="SFM06690.1"/>
    </source>
</evidence>
<dbReference type="PANTHER" id="PTHR30126">
    <property type="entry name" value="HTH-TYPE TRANSCRIPTIONAL REGULATOR"/>
    <property type="match status" value="1"/>
</dbReference>
<dbReference type="InterPro" id="IPR000847">
    <property type="entry name" value="LysR_HTH_N"/>
</dbReference>
<keyword evidence="7" id="KW-1185">Reference proteome</keyword>
<dbReference type="InterPro" id="IPR005119">
    <property type="entry name" value="LysR_subst-bd"/>
</dbReference>
<proteinExistence type="inferred from homology"/>
<dbReference type="SUPFAM" id="SSF53850">
    <property type="entry name" value="Periplasmic binding protein-like II"/>
    <property type="match status" value="1"/>
</dbReference>
<evidence type="ECO:0000313" key="7">
    <source>
        <dbReference type="Proteomes" id="UP000199006"/>
    </source>
</evidence>
<dbReference type="OrthoDB" id="9778774at2"/>
<protein>
    <submittedName>
        <fullName evidence="6">DNA-binding transcriptional regulator, LysR family</fullName>
    </submittedName>
</protein>
<dbReference type="EMBL" id="FOTI01000059">
    <property type="protein sequence ID" value="SFM06690.1"/>
    <property type="molecule type" value="Genomic_DNA"/>
</dbReference>
<sequence length="301" mass="34389">MMINYELYKVFYQVAVNASFSLAAKKLYISQSAVSQNIKKLEKELQTKLFNRQAKQIKLTETGQILFDHIEPAFNLIENGEKGIQAIQALSKGEIHLGVNDTIAKDFLLPYLNQFHRLYPEIQIQITNRTSSTCSKLLKQHKVDLIISNLPNQSLTNQLEVNIISQFNDIFIANQNFSKLKHKIIELNELPNYPLLLLEKKTTTRKFLDEFFRIKDVEIEAKIELGSVDLLIEMAKIGLGIAFVPEYAFNSYLSRINNANEKLFKLHLKNKLPARKLAVVKNKDVPVSNAVNAFLKLLLSG</sequence>
<dbReference type="Gene3D" id="3.40.190.290">
    <property type="match status" value="1"/>
</dbReference>